<keyword evidence="1" id="KW-0732">Signal</keyword>
<organism evidence="2 3">
    <name type="scientific">Pelagibaculum spongiae</name>
    <dbReference type="NCBI Taxonomy" id="2080658"/>
    <lineage>
        <taxon>Bacteria</taxon>
        <taxon>Pseudomonadati</taxon>
        <taxon>Pseudomonadota</taxon>
        <taxon>Gammaproteobacteria</taxon>
        <taxon>Oceanospirillales</taxon>
        <taxon>Pelagibaculum</taxon>
    </lineage>
</organism>
<evidence type="ECO:0000313" key="3">
    <source>
        <dbReference type="Proteomes" id="UP000244906"/>
    </source>
</evidence>
<feature type="signal peptide" evidence="1">
    <location>
        <begin position="1"/>
        <end position="19"/>
    </location>
</feature>
<dbReference type="Proteomes" id="UP000244906">
    <property type="component" value="Unassembled WGS sequence"/>
</dbReference>
<name>A0A2V1H7K2_9GAMM</name>
<comment type="caution">
    <text evidence="2">The sequence shown here is derived from an EMBL/GenBank/DDBJ whole genome shotgun (WGS) entry which is preliminary data.</text>
</comment>
<accession>A0A2V1H7K2</accession>
<evidence type="ECO:0000256" key="1">
    <source>
        <dbReference type="SAM" id="SignalP"/>
    </source>
</evidence>
<protein>
    <recommendedName>
        <fullName evidence="4">Outer membrane protein beta-barrel domain-containing protein</fullName>
    </recommendedName>
</protein>
<gene>
    <name evidence="2" type="ORF">DC094_05515</name>
</gene>
<feature type="chain" id="PRO_5015842304" description="Outer membrane protein beta-barrel domain-containing protein" evidence="1">
    <location>
        <begin position="20"/>
        <end position="202"/>
    </location>
</feature>
<evidence type="ECO:0008006" key="4">
    <source>
        <dbReference type="Google" id="ProtNLM"/>
    </source>
</evidence>
<dbReference type="EMBL" id="QDDL01000001">
    <property type="protein sequence ID" value="PVZ72462.1"/>
    <property type="molecule type" value="Genomic_DNA"/>
</dbReference>
<evidence type="ECO:0000313" key="2">
    <source>
        <dbReference type="EMBL" id="PVZ72462.1"/>
    </source>
</evidence>
<reference evidence="2 3" key="1">
    <citation type="submission" date="2018-04" db="EMBL/GenBank/DDBJ databases">
        <title>Thalassorhabdus spongiae gen. nov., sp. nov., isolated from a marine sponge in South-West Iceland.</title>
        <authorList>
            <person name="Knobloch S."/>
            <person name="Daussin A."/>
            <person name="Johannsson R."/>
            <person name="Marteinsson V.T."/>
        </authorList>
    </citation>
    <scope>NUCLEOTIDE SEQUENCE [LARGE SCALE GENOMIC DNA]</scope>
    <source>
        <strain evidence="2 3">Hp12</strain>
    </source>
</reference>
<dbReference type="RefSeq" id="WP_116686048.1">
    <property type="nucleotide sequence ID" value="NZ_CAWNYD010000001.1"/>
</dbReference>
<sequence length="202" mass="21994">MKNFLTCIPLVLAAGNAAAFDWSPVAAVGLQKGGQDLVFVVDADSGDRIESIKLGGFYVIEAGARLHSFDLPVEFQLTVGDIFDYVEPTVNDHQTGKARVDRMFVEGLAFWRNGKLRLGGGASYHYKPNYNLELDSGATTDIDFKSTVAAILQADYWLTEHFNFALKATLVDYKVDKSTTGDAAPDDKMGASSLGVRLLYSL</sequence>
<dbReference type="AlphaFoldDB" id="A0A2V1H7K2"/>
<proteinExistence type="predicted"/>
<keyword evidence="3" id="KW-1185">Reference proteome</keyword>